<dbReference type="InterPro" id="IPR056505">
    <property type="entry name" value="Beta-prop_HVO_0234"/>
</dbReference>
<accession>A0A643JX84</accession>
<dbReference type="EMBL" id="VZUS01000001">
    <property type="protein sequence ID" value="KAB1186927.1"/>
    <property type="molecule type" value="Genomic_DNA"/>
</dbReference>
<evidence type="ECO:0000259" key="1">
    <source>
        <dbReference type="Pfam" id="PF23366"/>
    </source>
</evidence>
<organism evidence="2">
    <name type="scientific">Haloferax sp. CBA1149</name>
    <dbReference type="NCBI Taxonomy" id="2650753"/>
    <lineage>
        <taxon>Archaea</taxon>
        <taxon>Methanobacteriati</taxon>
        <taxon>Methanobacteriota</taxon>
        <taxon>Stenosarchaea group</taxon>
        <taxon>Halobacteria</taxon>
        <taxon>Halobacteriales</taxon>
        <taxon>Haloferacaceae</taxon>
        <taxon>Haloferax</taxon>
    </lineage>
</organism>
<comment type="caution">
    <text evidence="2">The sequence shown here is derived from an EMBL/GenBank/DDBJ whole genome shotgun (WGS) entry which is preliminary data.</text>
</comment>
<proteinExistence type="predicted"/>
<feature type="domain" description="HVO-0234-like beta-propeller" evidence="1">
    <location>
        <begin position="7"/>
        <end position="272"/>
    </location>
</feature>
<reference evidence="2" key="1">
    <citation type="submission" date="2019-09" db="EMBL/GenBank/DDBJ databases">
        <title>Genomic analysis of Haloferax sp. CBA1149.</title>
        <authorList>
            <person name="Roh S.W."/>
        </authorList>
    </citation>
    <scope>NUCLEOTIDE SEQUENCE</scope>
    <source>
        <strain evidence="2">CBA1149</strain>
    </source>
</reference>
<sequence length="273" mass="28260">MADFDLSIDEKRVYAEKSGKQTVYVASDMGVVTVDVSADLVGGFRIDHRCTPRDIAGSPGEVAIATADDVLLVQDGEYHELGFGPATTVGFHQNRVVAADESGRIARYGEDGWEEVGSAEEVRAIDGSLVAAADGVYRIGDGGLTHVGLDDASDVSDPAGRLGGAEGALLAATASGLYTLGNGWMDALDGETTVVESMPDGRAHAVGPDGVVSLEDDEWIPDPIPMDEAVVGVAHDAQATYAVTDVGTLCVQATEGDWRTQVLGLDAVGVAVQ</sequence>
<evidence type="ECO:0000313" key="2">
    <source>
        <dbReference type="EMBL" id="KAB1186927.1"/>
    </source>
</evidence>
<gene>
    <name evidence="2" type="ORF">Hfx1149_02340</name>
</gene>
<dbReference type="RefSeq" id="WP_151135072.1">
    <property type="nucleotide sequence ID" value="NZ_VZUS01000001.1"/>
</dbReference>
<name>A0A643JX84_9EURY</name>
<dbReference type="AlphaFoldDB" id="A0A643JX84"/>
<dbReference type="Pfam" id="PF23366">
    <property type="entry name" value="Beta-prop_HVO_0234"/>
    <property type="match status" value="1"/>
</dbReference>
<protein>
    <recommendedName>
        <fullName evidence="1">HVO-0234-like beta-propeller domain-containing protein</fullName>
    </recommendedName>
</protein>